<evidence type="ECO:0000313" key="3">
    <source>
        <dbReference type="EMBL" id="AFA73664.1"/>
    </source>
</evidence>
<organism evidence="3 4">
    <name type="scientific">Gordonia polyisoprenivorans (strain DSM 44266 / VH2)</name>
    <dbReference type="NCBI Taxonomy" id="1112204"/>
    <lineage>
        <taxon>Bacteria</taxon>
        <taxon>Bacillati</taxon>
        <taxon>Actinomycetota</taxon>
        <taxon>Actinomycetes</taxon>
        <taxon>Mycobacteriales</taxon>
        <taxon>Gordoniaceae</taxon>
        <taxon>Gordonia</taxon>
    </lineage>
</organism>
<dbReference type="PANTHER" id="PTHR35936:SF17">
    <property type="entry name" value="ARGININE-BINDING EXTRACELLULAR PROTEIN ARTP"/>
    <property type="match status" value="1"/>
</dbReference>
<evidence type="ECO:0000256" key="1">
    <source>
        <dbReference type="ARBA" id="ARBA00022729"/>
    </source>
</evidence>
<gene>
    <name evidence="3" type="primary">glnH</name>
    <name evidence="3" type="ordered locus">GPOL_c26420</name>
</gene>
<dbReference type="PROSITE" id="PS51257">
    <property type="entry name" value="PROKAR_LIPOPROTEIN"/>
    <property type="match status" value="1"/>
</dbReference>
<dbReference type="Gene3D" id="3.40.190.10">
    <property type="entry name" value="Periplasmic binding protein-like II"/>
    <property type="match status" value="2"/>
</dbReference>
<dbReference type="Pfam" id="PF00497">
    <property type="entry name" value="SBP_bac_3"/>
    <property type="match status" value="1"/>
</dbReference>
<dbReference type="KEGG" id="gpo:GPOL_c26420"/>
<accession>H6MQW7</accession>
<evidence type="ECO:0000313" key="4">
    <source>
        <dbReference type="Proteomes" id="UP000009154"/>
    </source>
</evidence>
<feature type="domain" description="Solute-binding protein family 3/N-terminal" evidence="2">
    <location>
        <begin position="72"/>
        <end position="297"/>
    </location>
</feature>
<dbReference type="InterPro" id="IPR001638">
    <property type="entry name" value="Solute-binding_3/MltF_N"/>
</dbReference>
<dbReference type="EMBL" id="CP003119">
    <property type="protein sequence ID" value="AFA73664.1"/>
    <property type="molecule type" value="Genomic_DNA"/>
</dbReference>
<sequence length="310" mass="32897">MMRDLRSFGSLRRLPGIFMLLVGVIALVVAGCSNDDNDTATLGADISPTNVQVAKNEAIAALLPENVRSSGELKVGVNVPYSPNEFKDSSGNIIGFDVDLMNAVTKVLGLKPQYIEAQFDKIIPSIVAGTYDVGMSSFTVNPERLQQVDFVSYFSAGIQWAQRTGEAIDPNNACGKKVAVQSHTVEADTELPAKSKACTDAGKDAIEIVKFDSQDQATNALLLSKVDAMSADSPVTAYAIARSNGKLALAGGVAESEPYGWAVQKGSSLGPAMQKALQYLIDNGQYKAIAEHWTVQAGMIQTPVINPPVS</sequence>
<dbReference type="Proteomes" id="UP000009154">
    <property type="component" value="Chromosome"/>
</dbReference>
<dbReference type="SMART" id="SM00062">
    <property type="entry name" value="PBPb"/>
    <property type="match status" value="1"/>
</dbReference>
<dbReference type="SUPFAM" id="SSF53850">
    <property type="entry name" value="Periplasmic binding protein-like II"/>
    <property type="match status" value="1"/>
</dbReference>
<reference evidence="3 4" key="1">
    <citation type="journal article" date="2012" name="Appl. Environ. Microbiol.">
        <title>Involvement of two latex-clearing proteins during rubber degradation and insights into the subsequent degradation pathway revealed by the genome sequence of Gordonia polyisoprenivorans strain VH2.</title>
        <authorList>
            <person name="Hiessl S."/>
            <person name="Schuldes J."/>
            <person name="Thurmer A."/>
            <person name="Halbsguth T."/>
            <person name="Broker D."/>
            <person name="Angelov A."/>
            <person name="Liebl W."/>
            <person name="Daniel R."/>
            <person name="Steinbuchel A."/>
        </authorList>
    </citation>
    <scope>NUCLEOTIDE SEQUENCE [LARGE SCALE GENOMIC DNA]</scope>
    <source>
        <strain evidence="4">DSM 44266 / VH2</strain>
    </source>
</reference>
<keyword evidence="1" id="KW-0732">Signal</keyword>
<evidence type="ECO:0000259" key="2">
    <source>
        <dbReference type="SMART" id="SM00062"/>
    </source>
</evidence>
<dbReference type="HOGENOM" id="CLU_019602_18_1_11"/>
<name>H6MQW7_GORPV</name>
<dbReference type="AlphaFoldDB" id="H6MQW7"/>
<protein>
    <submittedName>
        <fullName evidence="3">Glutamine-binding periplasmic protein GlnH</fullName>
    </submittedName>
</protein>
<dbReference type="PANTHER" id="PTHR35936">
    <property type="entry name" value="MEMBRANE-BOUND LYTIC MUREIN TRANSGLYCOSYLASE F"/>
    <property type="match status" value="1"/>
</dbReference>
<proteinExistence type="predicted"/>
<dbReference type="eggNOG" id="COG0834">
    <property type="taxonomic scope" value="Bacteria"/>
</dbReference>
<dbReference type="CDD" id="cd01004">
    <property type="entry name" value="PBP2_MidA_like"/>
    <property type="match status" value="1"/>
</dbReference>
<keyword evidence="4" id="KW-1185">Reference proteome</keyword>
<dbReference type="STRING" id="1112204.GPOL_c26420"/>